<accession>A0ABS4YSI5</accession>
<gene>
    <name evidence="1" type="ORF">JOF48_000556</name>
</gene>
<protein>
    <submittedName>
        <fullName evidence="1">Uncharacterized protein</fullName>
    </submittedName>
</protein>
<organism evidence="1 2">
    <name type="scientific">Arthrobacter stackebrandtii</name>
    <dbReference type="NCBI Taxonomy" id="272161"/>
    <lineage>
        <taxon>Bacteria</taxon>
        <taxon>Bacillati</taxon>
        <taxon>Actinomycetota</taxon>
        <taxon>Actinomycetes</taxon>
        <taxon>Micrococcales</taxon>
        <taxon>Micrococcaceae</taxon>
        <taxon>Arthrobacter</taxon>
    </lineage>
</organism>
<dbReference type="EMBL" id="JAGIOI010000001">
    <property type="protein sequence ID" value="MBP2411757.1"/>
    <property type="molecule type" value="Genomic_DNA"/>
</dbReference>
<evidence type="ECO:0000313" key="2">
    <source>
        <dbReference type="Proteomes" id="UP000711614"/>
    </source>
</evidence>
<comment type="caution">
    <text evidence="1">The sequence shown here is derived from an EMBL/GenBank/DDBJ whole genome shotgun (WGS) entry which is preliminary data.</text>
</comment>
<name>A0ABS4YSI5_9MICC</name>
<reference evidence="1 2" key="1">
    <citation type="submission" date="2021-03" db="EMBL/GenBank/DDBJ databases">
        <title>Sequencing the genomes of 1000 actinobacteria strains.</title>
        <authorList>
            <person name="Klenk H.-P."/>
        </authorList>
    </citation>
    <scope>NUCLEOTIDE SEQUENCE [LARGE SCALE GENOMIC DNA]</scope>
    <source>
        <strain evidence="1 2">DSM 16005</strain>
    </source>
</reference>
<keyword evidence="2" id="KW-1185">Reference proteome</keyword>
<dbReference type="Proteomes" id="UP000711614">
    <property type="component" value="Unassembled WGS sequence"/>
</dbReference>
<sequence length="150" mass="16122">MRLAKDAGLHSLPDEWLSVPTDNDPDAGLKAATLADCIVAGADSIRDIAVLCHGAMKQVFTGCLPRQRLGVFLRFFTFGHVRQLDADVSRLLINLARKAPLFGAPSGESFVFAEVDDTISEVHGYQMQGSGCGYSGIRGLNNVLDTASRE</sequence>
<proteinExistence type="predicted"/>
<evidence type="ECO:0000313" key="1">
    <source>
        <dbReference type="EMBL" id="MBP2411757.1"/>
    </source>
</evidence>